<keyword evidence="2" id="KW-1185">Reference proteome</keyword>
<gene>
    <name evidence="1" type="ORF">HX89_09700</name>
</gene>
<evidence type="ECO:0000313" key="1">
    <source>
        <dbReference type="EMBL" id="AIF41176.1"/>
    </source>
</evidence>
<dbReference type="Proteomes" id="UP000027986">
    <property type="component" value="Chromosome"/>
</dbReference>
<proteinExistence type="predicted"/>
<dbReference type="AlphaFoldDB" id="A0A075JG49"/>
<protein>
    <submittedName>
        <fullName evidence="1">Uncharacterized protein</fullName>
    </submittedName>
</protein>
<dbReference type="KEGG" id="dni:HX89_09700"/>
<dbReference type="EMBL" id="CP008889">
    <property type="protein sequence ID" value="AIF41176.1"/>
    <property type="molecule type" value="Genomic_DNA"/>
</dbReference>
<evidence type="ECO:0000313" key="2">
    <source>
        <dbReference type="Proteomes" id="UP000027986"/>
    </source>
</evidence>
<reference evidence="1 2" key="1">
    <citation type="submission" date="2014-07" db="EMBL/GenBank/DDBJ databases">
        <title>Genome Sequencing of Dermacoccus nishinomiyaensis.</title>
        <authorList>
            <person name="Hong K.W."/>
            <person name="Chan K.G."/>
        </authorList>
    </citation>
    <scope>NUCLEOTIDE SEQUENCE [LARGE SCALE GENOMIC DNA]</scope>
    <source>
        <strain evidence="1 2">M25</strain>
    </source>
</reference>
<sequence>MSLFVTFAELAACELGDEDESVDADELVSEVAGDDSGDDSAALDVSGAADVACDWAAVGLDDMGLLGTAAPDDELPPLSTVLHPASVSEASASVGTMVRLIFMASSWLSVSAF</sequence>
<name>A0A075JG49_9MICO</name>
<organism evidence="1 2">
    <name type="scientific">Dermacoccus nishinomiyaensis</name>
    <dbReference type="NCBI Taxonomy" id="1274"/>
    <lineage>
        <taxon>Bacteria</taxon>
        <taxon>Bacillati</taxon>
        <taxon>Actinomycetota</taxon>
        <taxon>Actinomycetes</taxon>
        <taxon>Micrococcales</taxon>
        <taxon>Dermacoccaceae</taxon>
        <taxon>Dermacoccus</taxon>
    </lineage>
</organism>
<accession>A0A075JG49</accession>
<dbReference type="HOGENOM" id="CLU_2129377_0_0_11"/>